<dbReference type="PANTHER" id="PTHR30472">
    <property type="entry name" value="FERRIC ENTEROBACTIN TRANSPORT SYSTEM PERMEASE PROTEIN"/>
    <property type="match status" value="1"/>
</dbReference>
<dbReference type="RefSeq" id="WP_002677664.1">
    <property type="nucleotide sequence ID" value="NZ_CM001795.1"/>
</dbReference>
<name>A0A0E2E3Y7_TREDN</name>
<evidence type="ECO:0000256" key="4">
    <source>
        <dbReference type="ARBA" id="ARBA00022475"/>
    </source>
</evidence>
<keyword evidence="5 8" id="KW-0812">Transmembrane</keyword>
<dbReference type="GO" id="GO:0022857">
    <property type="term" value="F:transmembrane transporter activity"/>
    <property type="evidence" value="ECO:0007669"/>
    <property type="project" value="InterPro"/>
</dbReference>
<comment type="similarity">
    <text evidence="2">Belongs to the binding-protein-dependent transport system permease family. FecCD subfamily.</text>
</comment>
<dbReference type="CDD" id="cd06550">
    <property type="entry name" value="TM_ABC_iron-siderophores_like"/>
    <property type="match status" value="1"/>
</dbReference>
<comment type="subcellular location">
    <subcellularLocation>
        <location evidence="1">Cell membrane</location>
        <topology evidence="1">Multi-pass membrane protein</topology>
    </subcellularLocation>
</comment>
<keyword evidence="3" id="KW-0813">Transport</keyword>
<dbReference type="PATRIC" id="fig|999432.5.peg.2605"/>
<keyword evidence="4" id="KW-1003">Cell membrane</keyword>
<dbReference type="PROSITE" id="PS51257">
    <property type="entry name" value="PROKAR_LIPOPROTEIN"/>
    <property type="match status" value="1"/>
</dbReference>
<keyword evidence="6 8" id="KW-1133">Transmembrane helix</keyword>
<evidence type="ECO:0000256" key="6">
    <source>
        <dbReference type="ARBA" id="ARBA00022989"/>
    </source>
</evidence>
<dbReference type="HOGENOM" id="CLU_013016_0_2_12"/>
<feature type="transmembrane region" description="Helical" evidence="8">
    <location>
        <begin position="311"/>
        <end position="331"/>
    </location>
</feature>
<dbReference type="Proteomes" id="UP000011705">
    <property type="component" value="Chromosome"/>
</dbReference>
<dbReference type="SUPFAM" id="SSF81345">
    <property type="entry name" value="ABC transporter involved in vitamin B12 uptake, BtuC"/>
    <property type="match status" value="1"/>
</dbReference>
<dbReference type="FunFam" id="1.10.3470.10:FF:000001">
    <property type="entry name" value="Vitamin B12 ABC transporter permease BtuC"/>
    <property type="match status" value="1"/>
</dbReference>
<accession>A0A0E2E3Y7</accession>
<reference evidence="9" key="1">
    <citation type="submission" date="2012-01" db="EMBL/GenBank/DDBJ databases">
        <title>The Genome Sequence of Treponema denticola H-22.</title>
        <authorList>
            <consortium name="The Broad Institute Genome Sequencing Platform"/>
            <person name="Earl A."/>
            <person name="Ward D."/>
            <person name="Feldgarden M."/>
            <person name="Gevers D."/>
            <person name="Blanton J.M."/>
            <person name="Fenno C.J."/>
            <person name="Baranova O.V."/>
            <person name="Mathney J."/>
            <person name="Dewhirst F.E."/>
            <person name="Izard J."/>
            <person name="Young S.K."/>
            <person name="Zeng Q."/>
            <person name="Gargeya S."/>
            <person name="Fitzgerald M."/>
            <person name="Haas B."/>
            <person name="Abouelleil A."/>
            <person name="Alvarado L."/>
            <person name="Arachchi H.M."/>
            <person name="Berlin A."/>
            <person name="Chapman S.B."/>
            <person name="Gearin G."/>
            <person name="Goldberg J."/>
            <person name="Griggs A."/>
            <person name="Gujja S."/>
            <person name="Hansen M."/>
            <person name="Heiman D."/>
            <person name="Howarth C."/>
            <person name="Larimer J."/>
            <person name="Lui A."/>
            <person name="MacDonald P.J.P."/>
            <person name="McCowen C."/>
            <person name="Montmayeur A."/>
            <person name="Murphy C."/>
            <person name="Neiman D."/>
            <person name="Pearson M."/>
            <person name="Priest M."/>
            <person name="Roberts A."/>
            <person name="Saif S."/>
            <person name="Shea T."/>
            <person name="Sisk P."/>
            <person name="Stolte C."/>
            <person name="Sykes S."/>
            <person name="Wortman J."/>
            <person name="Nusbaum C."/>
            <person name="Birren B."/>
        </authorList>
    </citation>
    <scope>NUCLEOTIDE SEQUENCE [LARGE SCALE GENOMIC DNA]</scope>
    <source>
        <strain evidence="9">H-22</strain>
    </source>
</reference>
<gene>
    <name evidence="9" type="ORF">HMPREF9726_02511</name>
</gene>
<feature type="transmembrane region" description="Helical" evidence="8">
    <location>
        <begin position="281"/>
        <end position="299"/>
    </location>
</feature>
<evidence type="ECO:0000313" key="9">
    <source>
        <dbReference type="EMBL" id="EMB30826.1"/>
    </source>
</evidence>
<dbReference type="Pfam" id="PF01032">
    <property type="entry name" value="FecCD"/>
    <property type="match status" value="1"/>
</dbReference>
<dbReference type="EMBL" id="AGDV01000021">
    <property type="protein sequence ID" value="EMB30826.1"/>
    <property type="molecule type" value="Genomic_DNA"/>
</dbReference>
<feature type="transmembrane region" description="Helical" evidence="8">
    <location>
        <begin position="67"/>
        <end position="88"/>
    </location>
</feature>
<comment type="caution">
    <text evidence="9">The sequence shown here is derived from an EMBL/GenBank/DDBJ whole genome shotgun (WGS) entry which is preliminary data.</text>
</comment>
<evidence type="ECO:0000256" key="5">
    <source>
        <dbReference type="ARBA" id="ARBA00022692"/>
    </source>
</evidence>
<protein>
    <submittedName>
        <fullName evidence="9">Uncharacterized protein</fullName>
    </submittedName>
</protein>
<dbReference type="GO" id="GO:0033214">
    <property type="term" value="P:siderophore-iron import into cell"/>
    <property type="evidence" value="ECO:0007669"/>
    <property type="project" value="TreeGrafter"/>
</dbReference>
<evidence type="ECO:0000256" key="2">
    <source>
        <dbReference type="ARBA" id="ARBA00007935"/>
    </source>
</evidence>
<proteinExistence type="inferred from homology"/>
<keyword evidence="7 8" id="KW-0472">Membrane</keyword>
<organism evidence="9">
    <name type="scientific">Treponema denticola H-22</name>
    <dbReference type="NCBI Taxonomy" id="999432"/>
    <lineage>
        <taxon>Bacteria</taxon>
        <taxon>Pseudomonadati</taxon>
        <taxon>Spirochaetota</taxon>
        <taxon>Spirochaetia</taxon>
        <taxon>Spirochaetales</taxon>
        <taxon>Treponemataceae</taxon>
        <taxon>Treponema</taxon>
    </lineage>
</organism>
<dbReference type="InterPro" id="IPR000522">
    <property type="entry name" value="ABC_transptr_permease_BtuC"/>
</dbReference>
<evidence type="ECO:0000256" key="3">
    <source>
        <dbReference type="ARBA" id="ARBA00022448"/>
    </source>
</evidence>
<sequence length="339" mass="36533">MEDHGLKYRQAVIVLILMIITAALFSCLIGRFNIDFKDIYAICIGDKRIETIDLKRHILFDIRIPRILLSMIVGSSLAMAGTGLQAVLKNPLASPDVLGTASASGFGSALGIIVFGKTVAGVFGLSFLAGLGSILLVFALCKIKKDVSVLSIILSGIIVSSLFISFISILKFTADPNDTLPAITFWLMGSFTSSSYRNIQFIFIPFVLGTFVLFLLRWKLNIASLGDDEAKTSGINPFRLRKTIIIASTILISSSVTVSGIIGWVGLVIPHFTRKIIGANHGYVIPLSGLSGAFFMLICDDLARSVSAAEVPIGIITALLGAPLFALLWIFKKQGMNEE</sequence>
<feature type="transmembrane region" description="Helical" evidence="8">
    <location>
        <begin position="198"/>
        <end position="216"/>
    </location>
</feature>
<feature type="transmembrane region" description="Helical" evidence="8">
    <location>
        <begin position="147"/>
        <end position="170"/>
    </location>
</feature>
<dbReference type="PANTHER" id="PTHR30472:SF70">
    <property type="entry name" value="MOLYBDATE IMPORT SYSTEM PERMEASE PROTEIN MOLB"/>
    <property type="match status" value="1"/>
</dbReference>
<feature type="transmembrane region" description="Helical" evidence="8">
    <location>
        <begin position="12"/>
        <end position="30"/>
    </location>
</feature>
<evidence type="ECO:0000256" key="7">
    <source>
        <dbReference type="ARBA" id="ARBA00023136"/>
    </source>
</evidence>
<dbReference type="Gene3D" id="1.10.3470.10">
    <property type="entry name" value="ABC transporter involved in vitamin B12 uptake, BtuC"/>
    <property type="match status" value="1"/>
</dbReference>
<feature type="transmembrane region" description="Helical" evidence="8">
    <location>
        <begin position="244"/>
        <end position="269"/>
    </location>
</feature>
<feature type="transmembrane region" description="Helical" evidence="8">
    <location>
        <begin position="108"/>
        <end position="140"/>
    </location>
</feature>
<dbReference type="GO" id="GO:0005886">
    <property type="term" value="C:plasma membrane"/>
    <property type="evidence" value="ECO:0007669"/>
    <property type="project" value="UniProtKB-SubCell"/>
</dbReference>
<dbReference type="InterPro" id="IPR037294">
    <property type="entry name" value="ABC_BtuC-like"/>
</dbReference>
<evidence type="ECO:0000256" key="1">
    <source>
        <dbReference type="ARBA" id="ARBA00004651"/>
    </source>
</evidence>
<evidence type="ECO:0000256" key="8">
    <source>
        <dbReference type="SAM" id="Phobius"/>
    </source>
</evidence>
<dbReference type="AlphaFoldDB" id="A0A0E2E3Y7"/>